<evidence type="ECO:0000256" key="1">
    <source>
        <dbReference type="SAM" id="MobiDB-lite"/>
    </source>
</evidence>
<reference evidence="2" key="1">
    <citation type="submission" date="2012-05" db="EMBL/GenBank/DDBJ databases">
        <authorList>
            <person name="Krishnakumar V."/>
            <person name="Cheung F."/>
            <person name="Xiao Y."/>
            <person name="Chan A."/>
            <person name="Moskal W.A."/>
            <person name="Town C.D."/>
        </authorList>
    </citation>
    <scope>NUCLEOTIDE SEQUENCE</scope>
</reference>
<feature type="compositionally biased region" description="Polar residues" evidence="1">
    <location>
        <begin position="1"/>
        <end position="11"/>
    </location>
</feature>
<dbReference type="AlphaFoldDB" id="I3S6F6"/>
<feature type="compositionally biased region" description="Basic and acidic residues" evidence="1">
    <location>
        <begin position="12"/>
        <end position="28"/>
    </location>
</feature>
<feature type="region of interest" description="Disordered" evidence="1">
    <location>
        <begin position="1"/>
        <end position="28"/>
    </location>
</feature>
<organism evidence="2">
    <name type="scientific">Lotus japonicus</name>
    <name type="common">Lotus corniculatus var. japonicus</name>
    <dbReference type="NCBI Taxonomy" id="34305"/>
    <lineage>
        <taxon>Eukaryota</taxon>
        <taxon>Viridiplantae</taxon>
        <taxon>Streptophyta</taxon>
        <taxon>Embryophyta</taxon>
        <taxon>Tracheophyta</taxon>
        <taxon>Spermatophyta</taxon>
        <taxon>Magnoliopsida</taxon>
        <taxon>eudicotyledons</taxon>
        <taxon>Gunneridae</taxon>
        <taxon>Pentapetalae</taxon>
        <taxon>rosids</taxon>
        <taxon>fabids</taxon>
        <taxon>Fabales</taxon>
        <taxon>Fabaceae</taxon>
        <taxon>Papilionoideae</taxon>
        <taxon>50 kb inversion clade</taxon>
        <taxon>NPAAA clade</taxon>
        <taxon>Hologalegina</taxon>
        <taxon>robinioid clade</taxon>
        <taxon>Loteae</taxon>
        <taxon>Lotus</taxon>
    </lineage>
</organism>
<accession>I3S6F6</accession>
<evidence type="ECO:0000313" key="2">
    <source>
        <dbReference type="EMBL" id="AFK35848.1"/>
    </source>
</evidence>
<protein>
    <submittedName>
        <fullName evidence="2">Uncharacterized protein</fullName>
    </submittedName>
</protein>
<sequence length="42" mass="5083">MKFVHSSLTTQNHHDNSQEMPELKMLEQTHNLDQHLPCYQYQ</sequence>
<dbReference type="EMBL" id="BT136053">
    <property type="protein sequence ID" value="AFK35848.1"/>
    <property type="molecule type" value="mRNA"/>
</dbReference>
<name>I3S6F6_LOTJA</name>
<proteinExistence type="evidence at transcript level"/>